<feature type="transmembrane region" description="Helical" evidence="1">
    <location>
        <begin position="263"/>
        <end position="282"/>
    </location>
</feature>
<dbReference type="OrthoDB" id="7057423at2"/>
<dbReference type="GO" id="GO:0080120">
    <property type="term" value="P:CAAX-box protein maturation"/>
    <property type="evidence" value="ECO:0007669"/>
    <property type="project" value="UniProtKB-ARBA"/>
</dbReference>
<dbReference type="AlphaFoldDB" id="A0A2S7XSH0"/>
<evidence type="ECO:0000256" key="1">
    <source>
        <dbReference type="SAM" id="Phobius"/>
    </source>
</evidence>
<dbReference type="Proteomes" id="UP000239936">
    <property type="component" value="Unassembled WGS sequence"/>
</dbReference>
<evidence type="ECO:0000313" key="4">
    <source>
        <dbReference type="Proteomes" id="UP000239936"/>
    </source>
</evidence>
<protein>
    <submittedName>
        <fullName evidence="3">CPBP family intramembrane metalloprotease domain-containing protein</fullName>
    </submittedName>
</protein>
<feature type="transmembrane region" description="Helical" evidence="1">
    <location>
        <begin position="43"/>
        <end position="60"/>
    </location>
</feature>
<dbReference type="GO" id="GO:0004175">
    <property type="term" value="F:endopeptidase activity"/>
    <property type="evidence" value="ECO:0007669"/>
    <property type="project" value="UniProtKB-ARBA"/>
</dbReference>
<keyword evidence="1" id="KW-0472">Membrane</keyword>
<name>A0A2S7XSH0_9GAMM</name>
<keyword evidence="3" id="KW-0645">Protease</keyword>
<feature type="transmembrane region" description="Helical" evidence="1">
    <location>
        <begin position="153"/>
        <end position="177"/>
    </location>
</feature>
<proteinExistence type="predicted"/>
<keyword evidence="3" id="KW-0378">Hydrolase</keyword>
<dbReference type="RefSeq" id="WP_105073451.1">
    <property type="nucleotide sequence ID" value="NZ_PPGH01000034.1"/>
</dbReference>
<feature type="transmembrane region" description="Helical" evidence="1">
    <location>
        <begin position="80"/>
        <end position="99"/>
    </location>
</feature>
<evidence type="ECO:0000313" key="3">
    <source>
        <dbReference type="EMBL" id="PQJ96694.1"/>
    </source>
</evidence>
<gene>
    <name evidence="3" type="ORF">CXB77_07955</name>
</gene>
<feature type="transmembrane region" description="Helical" evidence="1">
    <location>
        <begin position="224"/>
        <end position="243"/>
    </location>
</feature>
<keyword evidence="3" id="KW-0482">Metalloprotease</keyword>
<dbReference type="EMBL" id="PPGH01000034">
    <property type="protein sequence ID" value="PQJ96694.1"/>
    <property type="molecule type" value="Genomic_DNA"/>
</dbReference>
<evidence type="ECO:0000259" key="2">
    <source>
        <dbReference type="Pfam" id="PF02517"/>
    </source>
</evidence>
<reference evidence="3 4" key="1">
    <citation type="submission" date="2018-01" db="EMBL/GenBank/DDBJ databases">
        <title>The complete genome sequence of Chromatium okenii LaCa, a purple sulfur bacterium with a turbulent life.</title>
        <authorList>
            <person name="Luedin S.M."/>
            <person name="Liechti N."/>
            <person name="Storelli N."/>
            <person name="Danza F."/>
            <person name="Wittwer M."/>
            <person name="Pothier J.F."/>
            <person name="Tonolla M.A."/>
        </authorList>
    </citation>
    <scope>NUCLEOTIDE SEQUENCE [LARGE SCALE GENOMIC DNA]</scope>
    <source>
        <strain evidence="3 4">LaCa</strain>
    </source>
</reference>
<dbReference type="GO" id="GO:0006508">
    <property type="term" value="P:proteolysis"/>
    <property type="evidence" value="ECO:0007669"/>
    <property type="project" value="UniProtKB-KW"/>
</dbReference>
<keyword evidence="1" id="KW-1133">Transmembrane helix</keyword>
<feature type="transmembrane region" description="Helical" evidence="1">
    <location>
        <begin position="197"/>
        <end position="217"/>
    </location>
</feature>
<dbReference type="GO" id="GO:0008237">
    <property type="term" value="F:metallopeptidase activity"/>
    <property type="evidence" value="ECO:0007669"/>
    <property type="project" value="UniProtKB-KW"/>
</dbReference>
<dbReference type="Pfam" id="PF02517">
    <property type="entry name" value="Rce1-like"/>
    <property type="match status" value="1"/>
</dbReference>
<accession>A0A2S7XSH0</accession>
<comment type="caution">
    <text evidence="3">The sequence shown here is derived from an EMBL/GenBank/DDBJ whole genome shotgun (WGS) entry which is preliminary data.</text>
</comment>
<keyword evidence="4" id="KW-1185">Reference proteome</keyword>
<keyword evidence="1" id="KW-0812">Transmembrane</keyword>
<organism evidence="3 4">
    <name type="scientific">Chromatium okenii</name>
    <dbReference type="NCBI Taxonomy" id="61644"/>
    <lineage>
        <taxon>Bacteria</taxon>
        <taxon>Pseudomonadati</taxon>
        <taxon>Pseudomonadota</taxon>
        <taxon>Gammaproteobacteria</taxon>
        <taxon>Chromatiales</taxon>
        <taxon>Chromatiaceae</taxon>
        <taxon>Chromatium</taxon>
    </lineage>
</organism>
<feature type="transmembrane region" description="Helical" evidence="1">
    <location>
        <begin position="111"/>
        <end position="132"/>
    </location>
</feature>
<feature type="domain" description="CAAX prenyl protease 2/Lysostaphin resistance protein A-like" evidence="2">
    <location>
        <begin position="119"/>
        <end position="236"/>
    </location>
</feature>
<sequence length="291" mass="32164">MRITIGFFAFLFLCFMLAASIAPSVVATGWFEVEPHRVMSRLAQFIMLMSLWPLLSALALTNRDALGYGISARKWWRNVLCGESLGVTTLLVLVLALLVLQIRVPDAAVQFWSGIVGKTVQALFGGLLIGLIEETFFRGAVYSAIRRRDGVRTAVIGSALLYAAVHFLKPGALPVGMTFDSTSAWLMFGQTFTDALRWQHLDSFSALFCCGILLALVRERSGHIGWCVGIHAGWVLVIQLTRWLTDGNSATPFASFVGNYDGIIGWLAALWIGVLIMVYRWLMPNLMRTAK</sequence>
<dbReference type="InterPro" id="IPR003675">
    <property type="entry name" value="Rce1/LyrA-like_dom"/>
</dbReference>